<name>A0AAN6NIM0_9PEZI</name>
<comment type="cofactor">
    <cofactor evidence="5">
        <name>Zn(2+)</name>
        <dbReference type="ChEBI" id="CHEBI:29105"/>
    </cofactor>
    <text evidence="5">Binds 2 Zn(2+) ions per subunit.</text>
</comment>
<keyword evidence="5" id="KW-0862">Zinc</keyword>
<keyword evidence="2 6" id="KW-1015">Disulfide bond</keyword>
<reference evidence="10" key="1">
    <citation type="journal article" date="2023" name="Mol. Phylogenet. Evol.">
        <title>Genome-scale phylogeny and comparative genomics of the fungal order Sordariales.</title>
        <authorList>
            <person name="Hensen N."/>
            <person name="Bonometti L."/>
            <person name="Westerberg I."/>
            <person name="Brannstrom I.O."/>
            <person name="Guillou S."/>
            <person name="Cros-Aarteil S."/>
            <person name="Calhoun S."/>
            <person name="Haridas S."/>
            <person name="Kuo A."/>
            <person name="Mondo S."/>
            <person name="Pangilinan J."/>
            <person name="Riley R."/>
            <person name="LaButti K."/>
            <person name="Andreopoulos B."/>
            <person name="Lipzen A."/>
            <person name="Chen C."/>
            <person name="Yan M."/>
            <person name="Daum C."/>
            <person name="Ng V."/>
            <person name="Clum A."/>
            <person name="Steindorff A."/>
            <person name="Ohm R.A."/>
            <person name="Martin F."/>
            <person name="Silar P."/>
            <person name="Natvig D.O."/>
            <person name="Lalanne C."/>
            <person name="Gautier V."/>
            <person name="Ament-Velasquez S.L."/>
            <person name="Kruys A."/>
            <person name="Hutchinson M.I."/>
            <person name="Powell A.J."/>
            <person name="Barry K."/>
            <person name="Miller A.N."/>
            <person name="Grigoriev I.V."/>
            <person name="Debuchy R."/>
            <person name="Gladieux P."/>
            <person name="Hiltunen Thoren M."/>
            <person name="Johannesson H."/>
        </authorList>
    </citation>
    <scope>NUCLEOTIDE SEQUENCE [LARGE SCALE GENOMIC DNA]</scope>
    <source>
        <strain evidence="10">CBS 340.73</strain>
    </source>
</reference>
<evidence type="ECO:0000256" key="5">
    <source>
        <dbReference type="PIRSR" id="PIRSR000948-1"/>
    </source>
</evidence>
<protein>
    <recommendedName>
        <fullName evidence="4">Sphingomyelin phosphodiesterase</fullName>
    </recommendedName>
</protein>
<evidence type="ECO:0000256" key="3">
    <source>
        <dbReference type="ARBA" id="ARBA00023180"/>
    </source>
</evidence>
<feature type="domain" description="Saposin B-type" evidence="8">
    <location>
        <begin position="60"/>
        <end position="144"/>
    </location>
</feature>
<feature type="binding site" evidence="5">
    <location>
        <position position="436"/>
    </location>
    <ligand>
        <name>Zn(2+)</name>
        <dbReference type="ChEBI" id="CHEBI:29105"/>
        <label>1</label>
    </ligand>
</feature>
<feature type="binding site" evidence="5">
    <location>
        <position position="178"/>
    </location>
    <ligand>
        <name>Zn(2+)</name>
        <dbReference type="ChEBI" id="CHEBI:29105"/>
        <label>1</label>
    </ligand>
</feature>
<evidence type="ECO:0000256" key="1">
    <source>
        <dbReference type="ARBA" id="ARBA00022801"/>
    </source>
</evidence>
<dbReference type="SMART" id="SM00741">
    <property type="entry name" value="SapB"/>
    <property type="match status" value="1"/>
</dbReference>
<proteinExistence type="inferred from homology"/>
<evidence type="ECO:0000256" key="2">
    <source>
        <dbReference type="ARBA" id="ARBA00023157"/>
    </source>
</evidence>
<dbReference type="InterPro" id="IPR041805">
    <property type="entry name" value="ASMase/PPN1_MPP"/>
</dbReference>
<feature type="binding site" evidence="5">
    <location>
        <position position="180"/>
    </location>
    <ligand>
        <name>Zn(2+)</name>
        <dbReference type="ChEBI" id="CHEBI:29105"/>
        <label>1</label>
    </ligand>
</feature>
<evidence type="ECO:0000313" key="10">
    <source>
        <dbReference type="Proteomes" id="UP001303473"/>
    </source>
</evidence>
<keyword evidence="3" id="KW-0325">Glycoprotein</keyword>
<dbReference type="SUPFAM" id="SSF56300">
    <property type="entry name" value="Metallo-dependent phosphatases"/>
    <property type="match status" value="1"/>
</dbReference>
<feature type="disulfide bond" evidence="6">
    <location>
        <begin position="193"/>
        <end position="198"/>
    </location>
</feature>
<dbReference type="PANTHER" id="PTHR10340">
    <property type="entry name" value="SPHINGOMYELIN PHOSPHODIESTERASE"/>
    <property type="match status" value="1"/>
</dbReference>
<feature type="binding site" evidence="5">
    <location>
        <position position="292"/>
    </location>
    <ligand>
        <name>Zn(2+)</name>
        <dbReference type="ChEBI" id="CHEBI:29105"/>
        <label>2</label>
    </ligand>
</feature>
<feature type="disulfide bond" evidence="6">
    <location>
        <begin position="573"/>
        <end position="580"/>
    </location>
</feature>
<keyword evidence="4" id="KW-0326">Glycosidase</keyword>
<organism evidence="9 10">
    <name type="scientific">Diplogelasinospora grovesii</name>
    <dbReference type="NCBI Taxonomy" id="303347"/>
    <lineage>
        <taxon>Eukaryota</taxon>
        <taxon>Fungi</taxon>
        <taxon>Dikarya</taxon>
        <taxon>Ascomycota</taxon>
        <taxon>Pezizomycotina</taxon>
        <taxon>Sordariomycetes</taxon>
        <taxon>Sordariomycetidae</taxon>
        <taxon>Sordariales</taxon>
        <taxon>Diplogelasinosporaceae</taxon>
        <taxon>Diplogelasinospora</taxon>
    </lineage>
</organism>
<sequence>MHHLLALLLTTFGFSLVAQAYEPFDGDLVEERATRRGNILAREDLQVQGIIDNIWKELKDAATCAACEGVLLLLKGAAKFGDDTFVDVVTELCKVSNAEDDDVCEGIIALEGPIIAQDLRKMKIGSRTSHLFCTTFLGLCEYPSVDAYNVSFPSPKPPSAVRPPPSGQTPLKVVHFSDIHVDPFYVPGSNKNCTKPICCRPYTASDAPGMNDAPAGPNGEHTCDAPISLEDSMYAAIKKLVPDAAFALFTGEIVDHAIWNTTQAQNTLDINDAHRRMAESGAFPYVYGTAGNHESSPTNAFPPTAVGDESQWVYGVLSSDWTQWIGASAASQADRTGAYSVKYNGGKLRIISLNTNLYYVQNYWLYEEPIERDPSLQFAWLVSELDAAEQAGERVYIIAHMPMGLPDALRDGSNYFDQIVNRYEATIAAMFFGHTHRDHFQISYSDYDNRSYSNAVAISYIMPSLTPTSGHPTFRVYDVDPITFAVLDSVTYYADMENPSFQTTTGGPVWTKYYSAREVYGPLVTPQLPASAAELSPAFWHNVTTVLENNQTAFDEYYARKSRGWDINNNNTCTGADTTCVMAEICQLRAARSQDNCNVPKPGFHFSRRQLEVRRDGHYAHRDECGVSITRETIASFVVRRDMLQLLAMRLMEKRLEVLMIAGG</sequence>
<evidence type="ECO:0000259" key="8">
    <source>
        <dbReference type="PROSITE" id="PS50015"/>
    </source>
</evidence>
<dbReference type="Proteomes" id="UP001303473">
    <property type="component" value="Unassembled WGS sequence"/>
</dbReference>
<feature type="binding site" evidence="5">
    <location>
        <position position="400"/>
    </location>
    <ligand>
        <name>Zn(2+)</name>
        <dbReference type="ChEBI" id="CHEBI:29105"/>
        <label>2</label>
    </ligand>
</feature>
<evidence type="ECO:0000256" key="6">
    <source>
        <dbReference type="PIRSR" id="PIRSR000948-2"/>
    </source>
</evidence>
<keyword evidence="1 4" id="KW-0378">Hydrolase</keyword>
<dbReference type="PROSITE" id="PS50015">
    <property type="entry name" value="SAP_B"/>
    <property type="match status" value="1"/>
</dbReference>
<dbReference type="GO" id="GO:0006685">
    <property type="term" value="P:sphingomyelin catabolic process"/>
    <property type="evidence" value="ECO:0007669"/>
    <property type="project" value="UniProtKB-UniRule"/>
</dbReference>
<keyword evidence="7" id="KW-0732">Signal</keyword>
<dbReference type="PANTHER" id="PTHR10340:SF34">
    <property type="entry name" value="SPHINGOMYELIN PHOSPHODIESTERASE"/>
    <property type="match status" value="1"/>
</dbReference>
<accession>A0AAN6NIM0</accession>
<comment type="similarity">
    <text evidence="4">Belongs to the acid sphingomyelinase family.</text>
</comment>
<dbReference type="InterPro" id="IPR004843">
    <property type="entry name" value="Calcineurin-like_PHP"/>
</dbReference>
<dbReference type="AlphaFoldDB" id="A0AAN6NIM0"/>
<feature type="disulfide bond" evidence="6">
    <location>
        <begin position="93"/>
        <end position="104"/>
    </location>
</feature>
<feature type="disulfide bond" evidence="6">
    <location>
        <begin position="199"/>
        <end position="223"/>
    </location>
</feature>
<comment type="function">
    <text evidence="4">Converts sphingomyelin to ceramide.</text>
</comment>
<dbReference type="GO" id="GO:0004767">
    <property type="term" value="F:sphingomyelin phosphodiesterase activity"/>
    <property type="evidence" value="ECO:0007669"/>
    <property type="project" value="UniProtKB-UniRule"/>
</dbReference>
<dbReference type="GO" id="GO:0016798">
    <property type="term" value="F:hydrolase activity, acting on glycosyl bonds"/>
    <property type="evidence" value="ECO:0007669"/>
    <property type="project" value="UniProtKB-KW"/>
</dbReference>
<comment type="caution">
    <text evidence="9">The sequence shown here is derived from an EMBL/GenBank/DDBJ whole genome shotgun (WGS) entry which is preliminary data.</text>
</comment>
<dbReference type="PIRSF" id="PIRSF000948">
    <property type="entry name" value="Sphingomy_PDE"/>
    <property type="match status" value="1"/>
</dbReference>
<gene>
    <name evidence="9" type="ORF">QBC46DRAFT_60606</name>
</gene>
<feature type="chain" id="PRO_5043036933" description="Sphingomyelin phosphodiesterase" evidence="7">
    <location>
        <begin position="21"/>
        <end position="664"/>
    </location>
</feature>
<dbReference type="GO" id="GO:0016020">
    <property type="term" value="C:membrane"/>
    <property type="evidence" value="ECO:0007669"/>
    <property type="project" value="GOC"/>
</dbReference>
<feature type="binding site" evidence="5">
    <location>
        <position position="434"/>
    </location>
    <ligand>
        <name>Zn(2+)</name>
        <dbReference type="ChEBI" id="CHEBI:29105"/>
        <label>2</label>
    </ligand>
</feature>
<dbReference type="InterPro" id="IPR011160">
    <property type="entry name" value="Sphingomy_PDE"/>
</dbReference>
<dbReference type="Pfam" id="PF00149">
    <property type="entry name" value="Metallophos"/>
    <property type="match status" value="1"/>
</dbReference>
<keyword evidence="10" id="KW-1185">Reference proteome</keyword>
<dbReference type="EMBL" id="MU853753">
    <property type="protein sequence ID" value="KAK3945791.1"/>
    <property type="molecule type" value="Genomic_DNA"/>
</dbReference>
<dbReference type="GO" id="GO:0046872">
    <property type="term" value="F:metal ion binding"/>
    <property type="evidence" value="ECO:0007669"/>
    <property type="project" value="UniProtKB-KW"/>
</dbReference>
<dbReference type="InterPro" id="IPR029052">
    <property type="entry name" value="Metallo-depent_PP-like"/>
</dbReference>
<evidence type="ECO:0000256" key="7">
    <source>
        <dbReference type="SAM" id="SignalP"/>
    </source>
</evidence>
<evidence type="ECO:0000313" key="9">
    <source>
        <dbReference type="EMBL" id="KAK3945791.1"/>
    </source>
</evidence>
<keyword evidence="5" id="KW-0479">Metal-binding</keyword>
<dbReference type="InterPro" id="IPR008139">
    <property type="entry name" value="SaposinB_dom"/>
</dbReference>
<dbReference type="CDD" id="cd00842">
    <property type="entry name" value="MPP_ASMase"/>
    <property type="match status" value="1"/>
</dbReference>
<evidence type="ECO:0000256" key="4">
    <source>
        <dbReference type="PIRNR" id="PIRNR000948"/>
    </source>
</evidence>
<dbReference type="Gene3D" id="3.60.21.10">
    <property type="match status" value="1"/>
</dbReference>
<feature type="disulfide bond" evidence="6">
    <location>
        <begin position="64"/>
        <end position="140"/>
    </location>
</feature>
<feature type="signal peptide" evidence="7">
    <location>
        <begin position="1"/>
        <end position="20"/>
    </location>
</feature>